<feature type="transmembrane region" description="Helical" evidence="8">
    <location>
        <begin position="217"/>
        <end position="246"/>
    </location>
</feature>
<dbReference type="Gene3D" id="1.10.3720.10">
    <property type="entry name" value="MetI-like"/>
    <property type="match status" value="2"/>
</dbReference>
<keyword evidence="5 8" id="KW-0812">Transmembrane</keyword>
<feature type="transmembrane region" description="Helical" evidence="8">
    <location>
        <begin position="568"/>
        <end position="591"/>
    </location>
</feature>
<organism evidence="11 12">
    <name type="scientific">Micromonospora lutea</name>
    <dbReference type="NCBI Taxonomy" id="419825"/>
    <lineage>
        <taxon>Bacteria</taxon>
        <taxon>Bacillati</taxon>
        <taxon>Actinomycetota</taxon>
        <taxon>Actinomycetes</taxon>
        <taxon>Micromonosporales</taxon>
        <taxon>Micromonosporaceae</taxon>
        <taxon>Micromonospora</taxon>
    </lineage>
</organism>
<dbReference type="CDD" id="cd06261">
    <property type="entry name" value="TM_PBP2"/>
    <property type="match status" value="2"/>
</dbReference>
<feature type="transmembrane region" description="Helical" evidence="8">
    <location>
        <begin position="39"/>
        <end position="59"/>
    </location>
</feature>
<evidence type="ECO:0000313" key="11">
    <source>
        <dbReference type="EMBL" id="GIJ23890.1"/>
    </source>
</evidence>
<dbReference type="PANTHER" id="PTHR42929:SF5">
    <property type="entry name" value="ABC TRANSPORTER PERMEASE PROTEIN"/>
    <property type="match status" value="1"/>
</dbReference>
<feature type="domain" description="ABC transmembrane type-1" evidence="10">
    <location>
        <begin position="399"/>
        <end position="590"/>
    </location>
</feature>
<protein>
    <submittedName>
        <fullName evidence="11">Spermidine/putrescine ABC transporter ATP-binding protein</fullName>
    </submittedName>
</protein>
<evidence type="ECO:0000256" key="5">
    <source>
        <dbReference type="ARBA" id="ARBA00022692"/>
    </source>
</evidence>
<accession>A0ABQ4J188</accession>
<evidence type="ECO:0000256" key="2">
    <source>
        <dbReference type="ARBA" id="ARBA00007069"/>
    </source>
</evidence>
<feature type="transmembrane region" description="Helical" evidence="8">
    <location>
        <begin position="275"/>
        <end position="296"/>
    </location>
</feature>
<dbReference type="InterPro" id="IPR035906">
    <property type="entry name" value="MetI-like_sf"/>
</dbReference>
<keyword evidence="11" id="KW-0547">Nucleotide-binding</keyword>
<feature type="transmembrane region" description="Helical" evidence="8">
    <location>
        <begin position="467"/>
        <end position="490"/>
    </location>
</feature>
<comment type="caution">
    <text evidence="11">The sequence shown here is derived from an EMBL/GenBank/DDBJ whole genome shotgun (WGS) entry which is preliminary data.</text>
</comment>
<evidence type="ECO:0000313" key="12">
    <source>
        <dbReference type="Proteomes" id="UP000643165"/>
    </source>
</evidence>
<dbReference type="SUPFAM" id="SSF161098">
    <property type="entry name" value="MetI-like"/>
    <property type="match status" value="2"/>
</dbReference>
<comment type="similarity">
    <text evidence="2">Belongs to the binding-protein-dependent transport system permease family. CysTW subfamily.</text>
</comment>
<feature type="transmembrane region" description="Helical" evidence="8">
    <location>
        <begin position="175"/>
        <end position="196"/>
    </location>
</feature>
<dbReference type="InterPro" id="IPR000515">
    <property type="entry name" value="MetI-like"/>
</dbReference>
<keyword evidence="11" id="KW-0067">ATP-binding</keyword>
<dbReference type="Pfam" id="PF00528">
    <property type="entry name" value="BPD_transp_1"/>
    <property type="match status" value="2"/>
</dbReference>
<feature type="transmembrane region" description="Helical" evidence="8">
    <location>
        <begin position="92"/>
        <end position="112"/>
    </location>
</feature>
<feature type="transmembrane region" description="Helical" evidence="8">
    <location>
        <begin position="403"/>
        <end position="425"/>
    </location>
</feature>
<comment type="subcellular location">
    <subcellularLocation>
        <location evidence="1 8">Cell membrane</location>
        <topology evidence="1 8">Multi-pass membrane protein</topology>
    </subcellularLocation>
</comment>
<reference evidence="11 12" key="1">
    <citation type="submission" date="2021-01" db="EMBL/GenBank/DDBJ databases">
        <title>Whole genome shotgun sequence of Verrucosispora lutea NBRC 106530.</title>
        <authorList>
            <person name="Komaki H."/>
            <person name="Tamura T."/>
        </authorList>
    </citation>
    <scope>NUCLEOTIDE SEQUENCE [LARGE SCALE GENOMIC DNA]</scope>
    <source>
        <strain evidence="11 12">NBRC 106530</strain>
    </source>
</reference>
<feature type="transmembrane region" description="Helical" evidence="8">
    <location>
        <begin position="437"/>
        <end position="461"/>
    </location>
</feature>
<feature type="transmembrane region" description="Helical" evidence="8">
    <location>
        <begin position="119"/>
        <end position="138"/>
    </location>
</feature>
<dbReference type="RefSeq" id="WP_204002885.1">
    <property type="nucleotide sequence ID" value="NZ_BOPB01000028.1"/>
</dbReference>
<gene>
    <name evidence="11" type="ORF">Vlu01_45140</name>
</gene>
<evidence type="ECO:0000256" key="7">
    <source>
        <dbReference type="ARBA" id="ARBA00023136"/>
    </source>
</evidence>
<keyword evidence="6 8" id="KW-1133">Transmembrane helix</keyword>
<feature type="transmembrane region" description="Helical" evidence="8">
    <location>
        <begin position="511"/>
        <end position="533"/>
    </location>
</feature>
<feature type="region of interest" description="Disordered" evidence="9">
    <location>
        <begin position="1"/>
        <end position="32"/>
    </location>
</feature>
<sequence>MTSVPVRAPDPQAGATPAPQEKPASSSPPPARRSPIDRLAWLLVPVLAFYALTLAYPVVRLATQSVPDGDPLRHYRTLLTEPLYLEALGRTFIYASVAMLGALIIGYPLAYLMSHGPRLARAVVTTLIVIPFFVALLVRTFGWMTIFARNGPINKLLLGLGVVDEPVQLMYTQQAVLLGMIAVLLPYMVLPLYTVMRRIDPRLTQAANGLGAGGPAAFAFVFLPLSIPGVLAGCVLVFMLGLGFFITPDLLGGSGEQVYPVLLNRTLTTAVGEPAFASAMSMVLLVASFIVLLAVSRVVPLSAIWRPESAAVSRRSGRALDAGWRRVNLLMRISRLPSIVYRAPGHVLAGVGLALCLIPMLAAVLMSFQRSTFAEFPSTDLTTDWYRDFLADPRWVEAFLTSIRLGVVVALVVTILSTLAALALVRGTFPGKDLIMGVIATPLIIPSVALAFGLYLVLFNLRLDGTFAGLVIGHAIPAVPLVTLILVANLRAFDYRLEQAARGLGASPLRAFLTVTFPVLRPGFLVAAFFGFLTSFDELVFTISLAGTGLRTLPLRLWEDLHVRFSPILAVVSVAEMLVVITVLGVVALMMRLRQRRTGMKGSIL</sequence>
<keyword evidence="3 8" id="KW-0813">Transport</keyword>
<evidence type="ECO:0000259" key="10">
    <source>
        <dbReference type="PROSITE" id="PS50928"/>
    </source>
</evidence>
<keyword evidence="12" id="KW-1185">Reference proteome</keyword>
<dbReference type="PROSITE" id="PS50928">
    <property type="entry name" value="ABC_TM1"/>
    <property type="match status" value="2"/>
</dbReference>
<dbReference type="PANTHER" id="PTHR42929">
    <property type="entry name" value="INNER MEMBRANE ABC TRANSPORTER PERMEASE PROTEIN YDCU-RELATED-RELATED"/>
    <property type="match status" value="1"/>
</dbReference>
<proteinExistence type="inferred from homology"/>
<evidence type="ECO:0000256" key="6">
    <source>
        <dbReference type="ARBA" id="ARBA00022989"/>
    </source>
</evidence>
<evidence type="ECO:0000256" key="9">
    <source>
        <dbReference type="SAM" id="MobiDB-lite"/>
    </source>
</evidence>
<keyword evidence="7 8" id="KW-0472">Membrane</keyword>
<evidence type="ECO:0000256" key="1">
    <source>
        <dbReference type="ARBA" id="ARBA00004651"/>
    </source>
</evidence>
<feature type="domain" description="ABC transmembrane type-1" evidence="10">
    <location>
        <begin position="88"/>
        <end position="295"/>
    </location>
</feature>
<dbReference type="Proteomes" id="UP000643165">
    <property type="component" value="Unassembled WGS sequence"/>
</dbReference>
<feature type="transmembrane region" description="Helical" evidence="8">
    <location>
        <begin position="347"/>
        <end position="368"/>
    </location>
</feature>
<keyword evidence="4" id="KW-1003">Cell membrane</keyword>
<evidence type="ECO:0000256" key="4">
    <source>
        <dbReference type="ARBA" id="ARBA00022475"/>
    </source>
</evidence>
<dbReference type="GO" id="GO:0005524">
    <property type="term" value="F:ATP binding"/>
    <property type="evidence" value="ECO:0007669"/>
    <property type="project" value="UniProtKB-KW"/>
</dbReference>
<evidence type="ECO:0000256" key="3">
    <source>
        <dbReference type="ARBA" id="ARBA00022448"/>
    </source>
</evidence>
<name>A0ABQ4J188_9ACTN</name>
<evidence type="ECO:0000256" key="8">
    <source>
        <dbReference type="RuleBase" id="RU363032"/>
    </source>
</evidence>
<dbReference type="EMBL" id="BOPB01000028">
    <property type="protein sequence ID" value="GIJ23890.1"/>
    <property type="molecule type" value="Genomic_DNA"/>
</dbReference>